<dbReference type="EMBL" id="KL367506">
    <property type="protein sequence ID" value="KFD68298.1"/>
    <property type="molecule type" value="Genomic_DNA"/>
</dbReference>
<protein>
    <submittedName>
        <fullName evidence="1">Uncharacterized protein</fullName>
    </submittedName>
</protein>
<name>A0A085NFQ2_9BILA</name>
<dbReference type="Proteomes" id="UP000030758">
    <property type="component" value="Unassembled WGS sequence"/>
</dbReference>
<accession>A0A085NFQ2</accession>
<proteinExistence type="predicted"/>
<organism evidence="1">
    <name type="scientific">Trichuris suis</name>
    <name type="common">pig whipworm</name>
    <dbReference type="NCBI Taxonomy" id="68888"/>
    <lineage>
        <taxon>Eukaryota</taxon>
        <taxon>Metazoa</taxon>
        <taxon>Ecdysozoa</taxon>
        <taxon>Nematoda</taxon>
        <taxon>Enoplea</taxon>
        <taxon>Dorylaimia</taxon>
        <taxon>Trichinellida</taxon>
        <taxon>Trichuridae</taxon>
        <taxon>Trichuris</taxon>
    </lineage>
</organism>
<dbReference type="AlphaFoldDB" id="A0A085NFQ2"/>
<evidence type="ECO:0000313" key="1">
    <source>
        <dbReference type="EMBL" id="KFD68298.1"/>
    </source>
</evidence>
<sequence>MSILTAFKYRLPYHHVVTGSIGRRGRLKLQNAVELMFFWSRGYSSMKVCIGELGINKSVTCRWNRYIREVAAKALAELPVQFGGQSQTVQLDEMVFCRSKQLHLCEFMWRKRLASGDDPFEKLPQGIAKLYPPQ</sequence>
<gene>
    <name evidence="1" type="ORF">M514_03068</name>
</gene>
<reference evidence="1" key="1">
    <citation type="journal article" date="2014" name="Nat. Genet.">
        <title>Genome and transcriptome of the porcine whipworm Trichuris suis.</title>
        <authorList>
            <person name="Jex A.R."/>
            <person name="Nejsum P."/>
            <person name="Schwarz E.M."/>
            <person name="Hu L."/>
            <person name="Young N.D."/>
            <person name="Hall R.S."/>
            <person name="Korhonen P.K."/>
            <person name="Liao S."/>
            <person name="Thamsborg S."/>
            <person name="Xia J."/>
            <person name="Xu P."/>
            <person name="Wang S."/>
            <person name="Scheerlinck J.P."/>
            <person name="Hofmann A."/>
            <person name="Sternberg P.W."/>
            <person name="Wang J."/>
            <person name="Gasser R.B."/>
        </authorList>
    </citation>
    <scope>NUCLEOTIDE SEQUENCE [LARGE SCALE GENOMIC DNA]</scope>
    <source>
        <strain evidence="1">DCEP-RM93F</strain>
    </source>
</reference>